<evidence type="ECO:0000256" key="11">
    <source>
        <dbReference type="ARBA" id="ARBA00047995"/>
    </source>
</evidence>
<evidence type="ECO:0000256" key="9">
    <source>
        <dbReference type="ARBA" id="ARBA00023204"/>
    </source>
</evidence>
<accession>A0ABN9LKD3</accession>
<dbReference type="InterPro" id="IPR052131">
    <property type="entry name" value="ATRX_domain-containing"/>
</dbReference>
<protein>
    <recommendedName>
        <fullName evidence="3">DNA helicase</fullName>
        <ecNumber evidence="3">3.6.4.12</ecNumber>
    </recommendedName>
</protein>
<evidence type="ECO:0000256" key="1">
    <source>
        <dbReference type="ARBA" id="ARBA00004123"/>
    </source>
</evidence>
<evidence type="ECO:0000256" key="12">
    <source>
        <dbReference type="SAM" id="MobiDB-lite"/>
    </source>
</evidence>
<keyword evidence="14" id="KW-1185">Reference proteome</keyword>
<proteinExistence type="inferred from homology"/>
<dbReference type="EC" id="3.6.4.12" evidence="3"/>
<evidence type="ECO:0000256" key="8">
    <source>
        <dbReference type="ARBA" id="ARBA00023125"/>
    </source>
</evidence>
<comment type="subcellular location">
    <subcellularLocation>
        <location evidence="1">Nucleus</location>
    </subcellularLocation>
</comment>
<evidence type="ECO:0000256" key="5">
    <source>
        <dbReference type="ARBA" id="ARBA00022763"/>
    </source>
</evidence>
<keyword evidence="10" id="KW-0539">Nucleus</keyword>
<evidence type="ECO:0000256" key="7">
    <source>
        <dbReference type="ARBA" id="ARBA00022840"/>
    </source>
</evidence>
<evidence type="ECO:0000313" key="13">
    <source>
        <dbReference type="EMBL" id="CAJ0940776.1"/>
    </source>
</evidence>
<dbReference type="PANTHER" id="PTHR46357:SF1">
    <property type="entry name" value="TRANSCRIPTIONAL REGULATOR ATRX"/>
    <property type="match status" value="1"/>
</dbReference>
<keyword evidence="7" id="KW-0067">ATP-binding</keyword>
<comment type="catalytic activity">
    <reaction evidence="11">
        <text>ATP + H2O = ADP + phosphate + H(+)</text>
        <dbReference type="Rhea" id="RHEA:13065"/>
        <dbReference type="ChEBI" id="CHEBI:15377"/>
        <dbReference type="ChEBI" id="CHEBI:15378"/>
        <dbReference type="ChEBI" id="CHEBI:30616"/>
        <dbReference type="ChEBI" id="CHEBI:43474"/>
        <dbReference type="ChEBI" id="CHEBI:456216"/>
        <dbReference type="EC" id="3.6.4.12"/>
    </reaction>
</comment>
<evidence type="ECO:0000256" key="4">
    <source>
        <dbReference type="ARBA" id="ARBA00022741"/>
    </source>
</evidence>
<evidence type="ECO:0000256" key="2">
    <source>
        <dbReference type="ARBA" id="ARBA00007025"/>
    </source>
</evidence>
<dbReference type="Proteomes" id="UP001176940">
    <property type="component" value="Unassembled WGS sequence"/>
</dbReference>
<keyword evidence="5" id="KW-0227">DNA damage</keyword>
<sequence>MTSSSCLHAAAPAQAYFVCPVEGRAKYCSAQAPGYIGGLSTALQNAVDKPLMPTLGYVHISVVRRCVGDATHAKTLRFATHASFFAEIWTQEKCNLLRFLGPTLAAKKTHAKNKLNTLVQKLHEFLAHSSEESEDTTSPTRESGDRSAGKSKSIHRLNSMENMEEGSSSEKAKIAGTSRSKRTSESGTTVTTASITAGPLLHSGVVDGEVNSSSVATACIFSDCRNTFVALLPASVPATSFSEKNHHLALKPIFVTKYVGADEDPKPDAIVIDDVPNDHSDPEVDMESLPLGTVVVQPEPVLNEDKDDFKGPEFRIRTKVKPDLSLPKKRPGI</sequence>
<keyword evidence="4" id="KW-0547">Nucleotide-binding</keyword>
<feature type="region of interest" description="Disordered" evidence="12">
    <location>
        <begin position="128"/>
        <end position="191"/>
    </location>
</feature>
<keyword evidence="9" id="KW-0234">DNA repair</keyword>
<evidence type="ECO:0000313" key="14">
    <source>
        <dbReference type="Proteomes" id="UP001176940"/>
    </source>
</evidence>
<reference evidence="13" key="1">
    <citation type="submission" date="2023-07" db="EMBL/GenBank/DDBJ databases">
        <authorList>
            <person name="Stuckert A."/>
        </authorList>
    </citation>
    <scope>NUCLEOTIDE SEQUENCE</scope>
</reference>
<comment type="caution">
    <text evidence="13">The sequence shown here is derived from an EMBL/GenBank/DDBJ whole genome shotgun (WGS) entry which is preliminary data.</text>
</comment>
<evidence type="ECO:0000256" key="6">
    <source>
        <dbReference type="ARBA" id="ARBA00022801"/>
    </source>
</evidence>
<name>A0ABN9LKD3_9NEOB</name>
<keyword evidence="8" id="KW-0238">DNA-binding</keyword>
<dbReference type="PANTHER" id="PTHR46357">
    <property type="entry name" value="TRANSCRIPTIONAL REGULATOR ATRX"/>
    <property type="match status" value="1"/>
</dbReference>
<gene>
    <name evidence="13" type="ORF">RIMI_LOCUS8927817</name>
</gene>
<keyword evidence="6" id="KW-0378">Hydrolase</keyword>
<evidence type="ECO:0000256" key="3">
    <source>
        <dbReference type="ARBA" id="ARBA00012551"/>
    </source>
</evidence>
<organism evidence="13 14">
    <name type="scientific">Ranitomeya imitator</name>
    <name type="common">mimic poison frog</name>
    <dbReference type="NCBI Taxonomy" id="111125"/>
    <lineage>
        <taxon>Eukaryota</taxon>
        <taxon>Metazoa</taxon>
        <taxon>Chordata</taxon>
        <taxon>Craniata</taxon>
        <taxon>Vertebrata</taxon>
        <taxon>Euteleostomi</taxon>
        <taxon>Amphibia</taxon>
        <taxon>Batrachia</taxon>
        <taxon>Anura</taxon>
        <taxon>Neobatrachia</taxon>
        <taxon>Hyloidea</taxon>
        <taxon>Dendrobatidae</taxon>
        <taxon>Dendrobatinae</taxon>
        <taxon>Ranitomeya</taxon>
    </lineage>
</organism>
<evidence type="ECO:0000256" key="10">
    <source>
        <dbReference type="ARBA" id="ARBA00023242"/>
    </source>
</evidence>
<comment type="similarity">
    <text evidence="2">Belongs to the SNF2/RAD54 helicase family.</text>
</comment>
<dbReference type="EMBL" id="CAUEEQ010018095">
    <property type="protein sequence ID" value="CAJ0940776.1"/>
    <property type="molecule type" value="Genomic_DNA"/>
</dbReference>